<dbReference type="PANTHER" id="PTHR30336">
    <property type="entry name" value="INNER MEMBRANE PROTEIN, PROBABLE PERMEASE"/>
    <property type="match status" value="1"/>
</dbReference>
<comment type="caution">
    <text evidence="2">The sequence shown here is derived from an EMBL/GenBank/DDBJ whole genome shotgun (WGS) entry which is preliminary data.</text>
</comment>
<dbReference type="InterPro" id="IPR003848">
    <property type="entry name" value="DUF218"/>
</dbReference>
<dbReference type="Pfam" id="PF02698">
    <property type="entry name" value="DUF218"/>
    <property type="match status" value="1"/>
</dbReference>
<reference evidence="2 3" key="1">
    <citation type="submission" date="2022-04" db="EMBL/GenBank/DDBJ databases">
        <title>Spirosoma sp. strain RP8 genome sequencing and assembly.</title>
        <authorList>
            <person name="Jung Y."/>
        </authorList>
    </citation>
    <scope>NUCLEOTIDE SEQUENCE [LARGE SCALE GENOMIC DNA]</scope>
    <source>
        <strain evidence="2 3">RP8</strain>
    </source>
</reference>
<dbReference type="PANTHER" id="PTHR30336:SF20">
    <property type="entry name" value="DUF218 DOMAIN-CONTAINING PROTEIN"/>
    <property type="match status" value="1"/>
</dbReference>
<dbReference type="InterPro" id="IPR051599">
    <property type="entry name" value="Cell_Envelope_Assoc"/>
</dbReference>
<dbReference type="EMBL" id="JALPRF010000003">
    <property type="protein sequence ID" value="MCK8493675.1"/>
    <property type="molecule type" value="Genomic_DNA"/>
</dbReference>
<accession>A0ABT0HNX0</accession>
<protein>
    <submittedName>
        <fullName evidence="2">YdcF family protein</fullName>
    </submittedName>
</protein>
<evidence type="ECO:0000313" key="2">
    <source>
        <dbReference type="EMBL" id="MCK8493675.1"/>
    </source>
</evidence>
<keyword evidence="3" id="KW-1185">Reference proteome</keyword>
<evidence type="ECO:0000259" key="1">
    <source>
        <dbReference type="Pfam" id="PF02698"/>
    </source>
</evidence>
<sequence>MNKNILLVLGSPNAADGTLGPIALSRLRVCQQLYSEQPQKIGLTGGFGPHFNTSPRPHAFYLKEALLEAGIPFSAIIALIESSHSVEDATLSKWLIDEYKPDQITIVTSDFHAERARIIFDAVYAPFSKFTFVAASSDSIEPSLIMPLIQHEKVAIQDLRDHGVRF</sequence>
<dbReference type="RefSeq" id="WP_248478278.1">
    <property type="nucleotide sequence ID" value="NZ_JALPRF010000003.1"/>
</dbReference>
<name>A0ABT0HNX0_9BACT</name>
<feature type="domain" description="DUF218" evidence="1">
    <location>
        <begin position="6"/>
        <end position="127"/>
    </location>
</feature>
<proteinExistence type="predicted"/>
<organism evidence="2 3">
    <name type="scientific">Spirosoma liriopis</name>
    <dbReference type="NCBI Taxonomy" id="2937440"/>
    <lineage>
        <taxon>Bacteria</taxon>
        <taxon>Pseudomonadati</taxon>
        <taxon>Bacteroidota</taxon>
        <taxon>Cytophagia</taxon>
        <taxon>Cytophagales</taxon>
        <taxon>Cytophagaceae</taxon>
        <taxon>Spirosoma</taxon>
    </lineage>
</organism>
<dbReference type="CDD" id="cd06259">
    <property type="entry name" value="YdcF-like"/>
    <property type="match status" value="1"/>
</dbReference>
<dbReference type="InterPro" id="IPR014729">
    <property type="entry name" value="Rossmann-like_a/b/a_fold"/>
</dbReference>
<dbReference type="Gene3D" id="3.40.50.620">
    <property type="entry name" value="HUPs"/>
    <property type="match status" value="1"/>
</dbReference>
<gene>
    <name evidence="2" type="ORF">M0L20_17545</name>
</gene>
<dbReference type="Proteomes" id="UP001202180">
    <property type="component" value="Unassembled WGS sequence"/>
</dbReference>
<evidence type="ECO:0000313" key="3">
    <source>
        <dbReference type="Proteomes" id="UP001202180"/>
    </source>
</evidence>